<accession>A0A165GMC1</accession>
<proteinExistence type="predicted"/>
<feature type="chain" id="PRO_5007858273" description="Cupredoxin" evidence="2">
    <location>
        <begin position="17"/>
        <end position="245"/>
    </location>
</feature>
<dbReference type="Proteomes" id="UP000077266">
    <property type="component" value="Unassembled WGS sequence"/>
</dbReference>
<dbReference type="EMBL" id="KV426042">
    <property type="protein sequence ID" value="KZV90730.1"/>
    <property type="molecule type" value="Genomic_DNA"/>
</dbReference>
<dbReference type="InterPro" id="IPR008972">
    <property type="entry name" value="Cupredoxin"/>
</dbReference>
<keyword evidence="1" id="KW-1133">Transmembrane helix</keyword>
<evidence type="ECO:0000256" key="2">
    <source>
        <dbReference type="SAM" id="SignalP"/>
    </source>
</evidence>
<dbReference type="STRING" id="1314781.A0A165GMC1"/>
<feature type="signal peptide" evidence="2">
    <location>
        <begin position="1"/>
        <end position="16"/>
    </location>
</feature>
<reference evidence="3 4" key="1">
    <citation type="journal article" date="2016" name="Mol. Biol. Evol.">
        <title>Comparative Genomics of Early-Diverging Mushroom-Forming Fungi Provides Insights into the Origins of Lignocellulose Decay Capabilities.</title>
        <authorList>
            <person name="Nagy L.G."/>
            <person name="Riley R."/>
            <person name="Tritt A."/>
            <person name="Adam C."/>
            <person name="Daum C."/>
            <person name="Floudas D."/>
            <person name="Sun H."/>
            <person name="Yadav J.S."/>
            <person name="Pangilinan J."/>
            <person name="Larsson K.H."/>
            <person name="Matsuura K."/>
            <person name="Barry K."/>
            <person name="Labutti K."/>
            <person name="Kuo R."/>
            <person name="Ohm R.A."/>
            <person name="Bhattacharya S.S."/>
            <person name="Shirouzu T."/>
            <person name="Yoshinaga Y."/>
            <person name="Martin F.M."/>
            <person name="Grigoriev I.V."/>
            <person name="Hibbett D.S."/>
        </authorList>
    </citation>
    <scope>NUCLEOTIDE SEQUENCE [LARGE SCALE GENOMIC DNA]</scope>
    <source>
        <strain evidence="3 4">HHB12029</strain>
    </source>
</reference>
<name>A0A165GMC1_EXIGL</name>
<keyword evidence="1" id="KW-0812">Transmembrane</keyword>
<evidence type="ECO:0000313" key="3">
    <source>
        <dbReference type="EMBL" id="KZV90730.1"/>
    </source>
</evidence>
<feature type="transmembrane region" description="Helical" evidence="1">
    <location>
        <begin position="178"/>
        <end position="197"/>
    </location>
</feature>
<protein>
    <recommendedName>
        <fullName evidence="5">Cupredoxin</fullName>
    </recommendedName>
</protein>
<dbReference type="AlphaFoldDB" id="A0A165GMC1"/>
<dbReference type="Gene3D" id="2.60.40.420">
    <property type="entry name" value="Cupredoxins - blue copper proteins"/>
    <property type="match status" value="1"/>
</dbReference>
<dbReference type="PANTHER" id="PTHR34883:SF15">
    <property type="entry name" value="EXTRACELLULAR SERINE-RICH PROTEIN"/>
    <property type="match status" value="1"/>
</dbReference>
<evidence type="ECO:0008006" key="5">
    <source>
        <dbReference type="Google" id="ProtNLM"/>
    </source>
</evidence>
<organism evidence="3 4">
    <name type="scientific">Exidia glandulosa HHB12029</name>
    <dbReference type="NCBI Taxonomy" id="1314781"/>
    <lineage>
        <taxon>Eukaryota</taxon>
        <taxon>Fungi</taxon>
        <taxon>Dikarya</taxon>
        <taxon>Basidiomycota</taxon>
        <taxon>Agaricomycotina</taxon>
        <taxon>Agaricomycetes</taxon>
        <taxon>Auriculariales</taxon>
        <taxon>Exidiaceae</taxon>
        <taxon>Exidia</taxon>
    </lineage>
</organism>
<dbReference type="PANTHER" id="PTHR34883">
    <property type="entry name" value="SERINE-RICH PROTEIN, PUTATIVE-RELATED-RELATED"/>
    <property type="match status" value="1"/>
</dbReference>
<evidence type="ECO:0000256" key="1">
    <source>
        <dbReference type="SAM" id="Phobius"/>
    </source>
</evidence>
<dbReference type="InterPro" id="IPR052953">
    <property type="entry name" value="Ser-rich/MCO-related"/>
</dbReference>
<evidence type="ECO:0000313" key="4">
    <source>
        <dbReference type="Proteomes" id="UP000077266"/>
    </source>
</evidence>
<keyword evidence="2" id="KW-0732">Signal</keyword>
<dbReference type="InParanoid" id="A0A165GMC1"/>
<sequence>MLELLPLSLLALVAHAVEHFIAVGGGDGAAEFNPQWLDNVDVDDFVTFNFTTLGHSVVQTSLTLPCVFISDDGAPDLHGFASPLSAAAGTTFSIQVTNISAPIFFACGTDTHCQNGAVGGINAVEFSSSVTDAAKTSVSRGFADVPSNGTALGSGVLSRVVTSPSLASSGPSRLSPGAFVGIAIVALLLLIGAALVLRHWMVVTRVRRAHKRTEWKRRLEKRLSQVHAATDAAKPAGGAEDVPRM</sequence>
<dbReference type="OrthoDB" id="1921208at2759"/>
<dbReference type="SUPFAM" id="SSF49503">
    <property type="entry name" value="Cupredoxins"/>
    <property type="match status" value="1"/>
</dbReference>
<gene>
    <name evidence="3" type="ORF">EXIGLDRAFT_837614</name>
</gene>
<keyword evidence="4" id="KW-1185">Reference proteome</keyword>
<keyword evidence="1" id="KW-0472">Membrane</keyword>